<dbReference type="Proteomes" id="UP000619838">
    <property type="component" value="Unassembled WGS sequence"/>
</dbReference>
<organism evidence="1 2">
    <name type="scientific">Prosthecochloris ethylica</name>
    <dbReference type="NCBI Taxonomy" id="2743976"/>
    <lineage>
        <taxon>Bacteria</taxon>
        <taxon>Pseudomonadati</taxon>
        <taxon>Chlorobiota</taxon>
        <taxon>Chlorobiia</taxon>
        <taxon>Chlorobiales</taxon>
        <taxon>Chlorobiaceae</taxon>
        <taxon>Prosthecochloris</taxon>
    </lineage>
</organism>
<dbReference type="Pfam" id="PF09620">
    <property type="entry name" value="Cas_csx3"/>
    <property type="match status" value="1"/>
</dbReference>
<reference evidence="1 2" key="1">
    <citation type="journal article" date="2020" name="Microorganisms">
        <title>Simultaneous Genome Sequencing of Prosthecochloris ethylica and Desulfuromonas acetoxidans within a Syntrophic Mixture Reveals Unique Pili and Protein Interactions.</title>
        <authorList>
            <person name="Kyndt J.A."/>
            <person name="Van Beeumen J.J."/>
            <person name="Meyer T.E."/>
        </authorList>
    </citation>
    <scope>NUCLEOTIDE SEQUENCE [LARGE SCALE GENOMIC DNA]</scope>
    <source>
        <strain evidence="1 2">N3</strain>
    </source>
</reference>
<sequence length="118" mass="12920">MKEKAASNAQHDLGNGETLTIKTDKKSHLFIGFGKTPAQNDVLVKEAEHQLDELINKGEICGGEIIRINGPTTLPVALVLAHKLSHRYQAVAMYDPKLSRYVIAIAHGDKYSVGELID</sequence>
<gene>
    <name evidence="1" type="ORF">INT08_08415</name>
</gene>
<protein>
    <submittedName>
        <fullName evidence="1">CRISPR-associated protein Csx3</fullName>
    </submittedName>
</protein>
<dbReference type="InterPro" id="IPR013409">
    <property type="entry name" value="CRISPR-assoc_prot_Crn3/Csx3"/>
</dbReference>
<evidence type="ECO:0000313" key="2">
    <source>
        <dbReference type="Proteomes" id="UP000619838"/>
    </source>
</evidence>
<dbReference type="EMBL" id="JADGII010000013">
    <property type="protein sequence ID" value="MBF0637192.1"/>
    <property type="molecule type" value="Genomic_DNA"/>
</dbReference>
<evidence type="ECO:0000313" key="1">
    <source>
        <dbReference type="EMBL" id="MBF0637192.1"/>
    </source>
</evidence>
<name>A0ABR9XTK2_9CHLB</name>
<keyword evidence="2" id="KW-1185">Reference proteome</keyword>
<accession>A0ABR9XTK2</accession>
<proteinExistence type="predicted"/>
<comment type="caution">
    <text evidence="1">The sequence shown here is derived from an EMBL/GenBank/DDBJ whole genome shotgun (WGS) entry which is preliminary data.</text>
</comment>